<dbReference type="InterPro" id="IPR050879">
    <property type="entry name" value="Acyltransferase_3"/>
</dbReference>
<evidence type="ECO:0000259" key="3">
    <source>
        <dbReference type="Pfam" id="PF01757"/>
    </source>
</evidence>
<organism evidence="4 5">
    <name type="scientific">Knufia fluminis</name>
    <dbReference type="NCBI Taxonomy" id="191047"/>
    <lineage>
        <taxon>Eukaryota</taxon>
        <taxon>Fungi</taxon>
        <taxon>Dikarya</taxon>
        <taxon>Ascomycota</taxon>
        <taxon>Pezizomycotina</taxon>
        <taxon>Eurotiomycetes</taxon>
        <taxon>Chaetothyriomycetidae</taxon>
        <taxon>Chaetothyriales</taxon>
        <taxon>Trichomeriaceae</taxon>
        <taxon>Knufia</taxon>
    </lineage>
</organism>
<dbReference type="InterPro" id="IPR002656">
    <property type="entry name" value="Acyl_transf_3_dom"/>
</dbReference>
<evidence type="ECO:0000256" key="2">
    <source>
        <dbReference type="SAM" id="Phobius"/>
    </source>
</evidence>
<evidence type="ECO:0000313" key="4">
    <source>
        <dbReference type="EMBL" id="KAK5956793.1"/>
    </source>
</evidence>
<feature type="transmembrane region" description="Helical" evidence="2">
    <location>
        <begin position="442"/>
        <end position="466"/>
    </location>
</feature>
<dbReference type="AlphaFoldDB" id="A0AAN8EJC6"/>
<accession>A0AAN8EJC6</accession>
<name>A0AAN8EJC6_9EURO</name>
<reference evidence="4 5" key="1">
    <citation type="submission" date="2022-12" db="EMBL/GenBank/DDBJ databases">
        <title>Genomic features and morphological characterization of a novel Knufia sp. strain isolated from spacecraft assembly facility.</title>
        <authorList>
            <person name="Teixeira M."/>
            <person name="Chander A.M."/>
            <person name="Stajich J.E."/>
            <person name="Venkateswaran K."/>
        </authorList>
    </citation>
    <scope>NUCLEOTIDE SEQUENCE [LARGE SCALE GENOMIC DNA]</scope>
    <source>
        <strain evidence="4 5">FJI-L2-BK-P2</strain>
    </source>
</reference>
<feature type="transmembrane region" description="Helical" evidence="2">
    <location>
        <begin position="278"/>
        <end position="298"/>
    </location>
</feature>
<evidence type="ECO:0000256" key="1">
    <source>
        <dbReference type="SAM" id="MobiDB-lite"/>
    </source>
</evidence>
<dbReference type="Pfam" id="PF01757">
    <property type="entry name" value="Acyl_transf_3"/>
    <property type="match status" value="1"/>
</dbReference>
<feature type="domain" description="Acyltransferase 3" evidence="3">
    <location>
        <begin position="100"/>
        <end position="505"/>
    </location>
</feature>
<dbReference type="GO" id="GO:0016747">
    <property type="term" value="F:acyltransferase activity, transferring groups other than amino-acyl groups"/>
    <property type="evidence" value="ECO:0007669"/>
    <property type="project" value="InterPro"/>
</dbReference>
<evidence type="ECO:0000313" key="5">
    <source>
        <dbReference type="Proteomes" id="UP001316803"/>
    </source>
</evidence>
<feature type="transmembrane region" description="Helical" evidence="2">
    <location>
        <begin position="412"/>
        <end position="430"/>
    </location>
</feature>
<dbReference type="Proteomes" id="UP001316803">
    <property type="component" value="Unassembled WGS sequence"/>
</dbReference>
<feature type="transmembrane region" description="Helical" evidence="2">
    <location>
        <begin position="151"/>
        <end position="171"/>
    </location>
</feature>
<feature type="transmembrane region" description="Helical" evidence="2">
    <location>
        <begin position="364"/>
        <end position="384"/>
    </location>
</feature>
<dbReference type="PANTHER" id="PTHR23028:SF134">
    <property type="entry name" value="PUTATIVE (AFU_ORTHOLOGUE AFUA_4G08520)-RELATED"/>
    <property type="match status" value="1"/>
</dbReference>
<dbReference type="EMBL" id="JAKLMC020000004">
    <property type="protein sequence ID" value="KAK5956793.1"/>
    <property type="molecule type" value="Genomic_DNA"/>
</dbReference>
<sequence>MGSSSGSVRSFHDEDESTPLSEKLDNYDLDSSSENGSSCSEAWPSQNRTPSPKNYLPTLYPLLRLLHNMGRLLSTIIPTFLQISRQKDHNVKQEKLHSTAYLDGMRGVAAFAVFLCHLSYGTFDITHTWGAGEPGQPSENLYFLQLPIIRLFYSGPPMVAIFFVVSGYALSYKPLQQMRSRDFEGLMGTVSSSLFRRALRLFLPCFASTLIVVCLTRLGLYSLTEDFANDMRMVHEDHYWTAPDLLNQLCDWMHKMLDFINVFDWSLYSGSIDLDRHLWTIPVEFRCSMALFLTHVLVARMASRLRIATLLFLVGWGTYWTRWEMVPFWAGVIIAELDLIKIEKAERSLSEKVVCDDSTSKPRPLWWTCFTSAVFVFGLFLASYPDADGHASPGYVWLTSIIPDLYTEKHRFWPSIGAVMIVWSVSNLDYIRKIFTTKLLHYLGQISFPLYVCHGFVIHTFTYYALDTIWEATDAYGDEGRFQRGFAIVALCTIGITVWVSDIFLRVVDVRCVRFARWLESQFFAP</sequence>
<comment type="caution">
    <text evidence="4">The sequence shown here is derived from an EMBL/GenBank/DDBJ whole genome shotgun (WGS) entry which is preliminary data.</text>
</comment>
<feature type="transmembrane region" description="Helical" evidence="2">
    <location>
        <begin position="201"/>
        <end position="223"/>
    </location>
</feature>
<proteinExistence type="predicted"/>
<keyword evidence="2" id="KW-0472">Membrane</keyword>
<feature type="region of interest" description="Disordered" evidence="1">
    <location>
        <begin position="1"/>
        <end position="50"/>
    </location>
</feature>
<protein>
    <recommendedName>
        <fullName evidence="3">Acyltransferase 3 domain-containing protein</fullName>
    </recommendedName>
</protein>
<keyword evidence="5" id="KW-1185">Reference proteome</keyword>
<dbReference type="PANTHER" id="PTHR23028">
    <property type="entry name" value="ACETYLTRANSFERASE"/>
    <property type="match status" value="1"/>
</dbReference>
<gene>
    <name evidence="4" type="ORF">OHC33_002281</name>
</gene>
<keyword evidence="2" id="KW-1133">Transmembrane helix</keyword>
<feature type="transmembrane region" description="Helical" evidence="2">
    <location>
        <begin position="486"/>
        <end position="508"/>
    </location>
</feature>
<feature type="transmembrane region" description="Helical" evidence="2">
    <location>
        <begin position="104"/>
        <end position="123"/>
    </location>
</feature>
<keyword evidence="2" id="KW-0812">Transmembrane</keyword>